<dbReference type="PANTHER" id="PTHR46880:SF5">
    <property type="entry name" value="DUF4371 DOMAIN-CONTAINING PROTEIN"/>
    <property type="match status" value="1"/>
</dbReference>
<comment type="caution">
    <text evidence="1">The sequence shown here is derived from an EMBL/GenBank/DDBJ whole genome shotgun (WGS) entry which is preliminary data.</text>
</comment>
<dbReference type="AlphaFoldDB" id="A0A5J4WMT2"/>
<dbReference type="EMBL" id="SNRW01001552">
    <property type="protein sequence ID" value="KAA6395956.1"/>
    <property type="molecule type" value="Genomic_DNA"/>
</dbReference>
<organism evidence="1 2">
    <name type="scientific">Streblomastix strix</name>
    <dbReference type="NCBI Taxonomy" id="222440"/>
    <lineage>
        <taxon>Eukaryota</taxon>
        <taxon>Metamonada</taxon>
        <taxon>Preaxostyla</taxon>
        <taxon>Oxymonadida</taxon>
        <taxon>Streblomastigidae</taxon>
        <taxon>Streblomastix</taxon>
    </lineage>
</organism>
<accession>A0A5J4WMT2</accession>
<protein>
    <submittedName>
        <fullName evidence="1">Uncharacterized protein</fullName>
    </submittedName>
</protein>
<sequence>MQKSIKEIKDSEFYSAMLDDTQDISQIEQFGVVIRCVLSNGEIRNHFIQLRNLGPLNTQAVNLLDTFIKIFEEFQFDLMKLIALAADGAACFQGRLNGMLTRIKQIYVHILTTICCNHKLQTAIKDALSANNLLPLKKTLGHIQDLHHYFQISAKRSSILHEIHEEAEDEQIKLKRAVITRWVSYRESVDAAIHELPYLTQMFNELEETDSVGRGFRQIIEKKLFVIHLFVLQPVFKCISVLSKKLQKKDLDFSKELLNDEIESELDNTDETDEEWI</sequence>
<dbReference type="InterPro" id="IPR012337">
    <property type="entry name" value="RNaseH-like_sf"/>
</dbReference>
<gene>
    <name evidence="1" type="ORF">EZS28_008512</name>
</gene>
<proteinExistence type="predicted"/>
<name>A0A5J4WMT2_9EUKA</name>
<dbReference type="Proteomes" id="UP000324800">
    <property type="component" value="Unassembled WGS sequence"/>
</dbReference>
<dbReference type="PANTHER" id="PTHR46880">
    <property type="entry name" value="RAS-ASSOCIATING DOMAIN-CONTAINING PROTEIN"/>
    <property type="match status" value="1"/>
</dbReference>
<evidence type="ECO:0000313" key="2">
    <source>
        <dbReference type="Proteomes" id="UP000324800"/>
    </source>
</evidence>
<reference evidence="1 2" key="1">
    <citation type="submission" date="2019-03" db="EMBL/GenBank/DDBJ databases">
        <title>Single cell metagenomics reveals metabolic interactions within the superorganism composed of flagellate Streblomastix strix and complex community of Bacteroidetes bacteria on its surface.</title>
        <authorList>
            <person name="Treitli S.C."/>
            <person name="Kolisko M."/>
            <person name="Husnik F."/>
            <person name="Keeling P."/>
            <person name="Hampl V."/>
        </authorList>
    </citation>
    <scope>NUCLEOTIDE SEQUENCE [LARGE SCALE GENOMIC DNA]</scope>
    <source>
        <strain evidence="1">ST1C</strain>
    </source>
</reference>
<dbReference type="OrthoDB" id="1750591at2759"/>
<dbReference type="SUPFAM" id="SSF53098">
    <property type="entry name" value="Ribonuclease H-like"/>
    <property type="match status" value="1"/>
</dbReference>
<evidence type="ECO:0000313" key="1">
    <source>
        <dbReference type="EMBL" id="KAA6395956.1"/>
    </source>
</evidence>